<dbReference type="InterPro" id="IPR030823">
    <property type="entry name" value="IolE/MocC"/>
</dbReference>
<evidence type="ECO:0000313" key="2">
    <source>
        <dbReference type="EMBL" id="SDG02526.1"/>
    </source>
</evidence>
<dbReference type="PANTHER" id="PTHR12110">
    <property type="entry name" value="HYDROXYPYRUVATE ISOMERASE"/>
    <property type="match status" value="1"/>
</dbReference>
<evidence type="ECO:0000313" key="3">
    <source>
        <dbReference type="Proteomes" id="UP000182284"/>
    </source>
</evidence>
<accession>A0A1G7QVH1</accession>
<dbReference type="EMBL" id="FNBL01000010">
    <property type="protein sequence ID" value="SDG02526.1"/>
    <property type="molecule type" value="Genomic_DNA"/>
</dbReference>
<dbReference type="OrthoDB" id="9804047at2"/>
<organism evidence="2 3">
    <name type="scientific">Celeribacter baekdonensis</name>
    <dbReference type="NCBI Taxonomy" id="875171"/>
    <lineage>
        <taxon>Bacteria</taxon>
        <taxon>Pseudomonadati</taxon>
        <taxon>Pseudomonadota</taxon>
        <taxon>Alphaproteobacteria</taxon>
        <taxon>Rhodobacterales</taxon>
        <taxon>Roseobacteraceae</taxon>
        <taxon>Celeribacter</taxon>
    </lineage>
</organism>
<name>A0A1G7QVH1_9RHOB</name>
<dbReference type="InterPro" id="IPR013022">
    <property type="entry name" value="Xyl_isomerase-like_TIM-brl"/>
</dbReference>
<feature type="domain" description="Xylose isomerase-like TIM barrel" evidence="1">
    <location>
        <begin position="31"/>
        <end position="278"/>
    </location>
</feature>
<dbReference type="Gene3D" id="3.20.20.150">
    <property type="entry name" value="Divalent-metal-dependent TIM barrel enzymes"/>
    <property type="match status" value="1"/>
</dbReference>
<dbReference type="AlphaFoldDB" id="A0A1G7QVH1"/>
<evidence type="ECO:0000259" key="1">
    <source>
        <dbReference type="Pfam" id="PF01261"/>
    </source>
</evidence>
<dbReference type="Pfam" id="PF01261">
    <property type="entry name" value="AP_endonuc_2"/>
    <property type="match status" value="1"/>
</dbReference>
<dbReference type="InterPro" id="IPR050312">
    <property type="entry name" value="IolE/XylAMocC-like"/>
</dbReference>
<protein>
    <submittedName>
        <fullName evidence="2">2-keto-myo-inositol dehydratase</fullName>
    </submittedName>
</protein>
<dbReference type="Proteomes" id="UP000182284">
    <property type="component" value="Unassembled WGS sequence"/>
</dbReference>
<reference evidence="2 3" key="1">
    <citation type="submission" date="2016-10" db="EMBL/GenBank/DDBJ databases">
        <authorList>
            <person name="de Groot N.N."/>
        </authorList>
    </citation>
    <scope>NUCLEOTIDE SEQUENCE [LARGE SCALE GENOMIC DNA]</scope>
    <source>
        <strain evidence="2 3">DSM 27375</strain>
    </source>
</reference>
<dbReference type="PANTHER" id="PTHR12110:SF41">
    <property type="entry name" value="INOSOSE DEHYDRATASE"/>
    <property type="match status" value="1"/>
</dbReference>
<dbReference type="InterPro" id="IPR036237">
    <property type="entry name" value="Xyl_isomerase-like_sf"/>
</dbReference>
<proteinExistence type="predicted"/>
<dbReference type="NCBIfam" id="TIGR04379">
    <property type="entry name" value="myo_inos_iolE"/>
    <property type="match status" value="1"/>
</dbReference>
<dbReference type="RefSeq" id="WP_074646261.1">
    <property type="nucleotide sequence ID" value="NZ_FNBL01000010.1"/>
</dbReference>
<sequence>MIRFGTNPIAWSNDDDQTLGAHISLEQCLTEAGQIGFDGIENGHKMPWDAQELKAVLAPHGLAFISAWYSLNLLERSVEEEIAMIQPHLDRLKAMGCTVCIACETSNAIHGNDNAPLRDSPALAPEQWAAFGAKVEAVAAHCAAEGLPLTYHHHMGTVVETPAEIDLFMDATGPETRLLFDAGHFYFGSNGADPAPYLRKHIDRVSHFHAKNIRGAMMAEVRAQHLSFLEGVRRGVFTVPGDTEGAVDFRDCLGVLAEHGYDGWIVIEAEQDPDQRNPLTYQSLGLKTLKTLAKEVGLIG</sequence>
<gene>
    <name evidence="2" type="ORF">SAMN04488117_11093</name>
</gene>
<dbReference type="SUPFAM" id="SSF51658">
    <property type="entry name" value="Xylose isomerase-like"/>
    <property type="match status" value="1"/>
</dbReference>